<dbReference type="Pfam" id="PF13442">
    <property type="entry name" value="Cytochrome_CBB3"/>
    <property type="match status" value="1"/>
</dbReference>
<reference evidence="6 7" key="1">
    <citation type="submission" date="2019-07" db="EMBL/GenBank/DDBJ databases">
        <title>Whole genome shotgun sequence of Acetobacter nitrogenifigens NBRC 105050.</title>
        <authorList>
            <person name="Hosoyama A."/>
            <person name="Uohara A."/>
            <person name="Ohji S."/>
            <person name="Ichikawa N."/>
        </authorList>
    </citation>
    <scope>NUCLEOTIDE SEQUENCE [LARGE SCALE GENOMIC DNA]</scope>
    <source>
        <strain evidence="6 7">NBRC 105050</strain>
    </source>
</reference>
<comment type="caution">
    <text evidence="6">The sequence shown here is derived from an EMBL/GenBank/DDBJ whole genome shotgun (WGS) entry which is preliminary data.</text>
</comment>
<evidence type="ECO:0000313" key="6">
    <source>
        <dbReference type="EMBL" id="GEN58249.1"/>
    </source>
</evidence>
<dbReference type="RefSeq" id="WP_084440311.1">
    <property type="nucleotide sequence ID" value="NZ_AUBI01000001.1"/>
</dbReference>
<evidence type="ECO:0000256" key="2">
    <source>
        <dbReference type="ARBA" id="ARBA00022723"/>
    </source>
</evidence>
<keyword evidence="7" id="KW-1185">Reference proteome</keyword>
<dbReference type="Proteomes" id="UP000321635">
    <property type="component" value="Unassembled WGS sequence"/>
</dbReference>
<proteinExistence type="predicted"/>
<dbReference type="GO" id="GO:0009055">
    <property type="term" value="F:electron transfer activity"/>
    <property type="evidence" value="ECO:0007669"/>
    <property type="project" value="InterPro"/>
</dbReference>
<evidence type="ECO:0000313" key="7">
    <source>
        <dbReference type="Proteomes" id="UP000321635"/>
    </source>
</evidence>
<evidence type="ECO:0000256" key="3">
    <source>
        <dbReference type="ARBA" id="ARBA00023004"/>
    </source>
</evidence>
<dbReference type="GO" id="GO:0046872">
    <property type="term" value="F:metal ion binding"/>
    <property type="evidence" value="ECO:0007669"/>
    <property type="project" value="UniProtKB-KW"/>
</dbReference>
<keyword evidence="3 4" id="KW-0408">Iron</keyword>
<protein>
    <recommendedName>
        <fullName evidence="5">Cytochrome c domain-containing protein</fullName>
    </recommendedName>
</protein>
<name>A0A511X5M3_9PROT</name>
<dbReference type="EMBL" id="BJYF01000001">
    <property type="protein sequence ID" value="GEN58249.1"/>
    <property type="molecule type" value="Genomic_DNA"/>
</dbReference>
<keyword evidence="2 4" id="KW-0479">Metal-binding</keyword>
<dbReference type="AlphaFoldDB" id="A0A511X5M3"/>
<dbReference type="PANTHER" id="PTHR35008:SF8">
    <property type="entry name" value="ALCOHOL DEHYDROGENASE CYTOCHROME C SUBUNIT"/>
    <property type="match status" value="1"/>
</dbReference>
<dbReference type="Gene3D" id="1.10.760.10">
    <property type="entry name" value="Cytochrome c-like domain"/>
    <property type="match status" value="1"/>
</dbReference>
<feature type="domain" description="Cytochrome c" evidence="5">
    <location>
        <begin position="19"/>
        <end position="111"/>
    </location>
</feature>
<evidence type="ECO:0000256" key="1">
    <source>
        <dbReference type="ARBA" id="ARBA00022617"/>
    </source>
</evidence>
<sequence>MRRHVVAALCCLPLLAGCSRSKDGHYLYASNCGICHHGGQGMAGSVPPLVRRIDKIAATPQGRAYLAAVLINGVSGPIRADGQPYRAEMPPFRYLADTQIATILSWLSEQGGSAPAPAISAAEIATARAHRIGAGDVAAMRAKLDQTNPLP</sequence>
<evidence type="ECO:0000259" key="5">
    <source>
        <dbReference type="PROSITE" id="PS51007"/>
    </source>
</evidence>
<evidence type="ECO:0000256" key="4">
    <source>
        <dbReference type="PROSITE-ProRule" id="PRU00433"/>
    </source>
</evidence>
<dbReference type="InterPro" id="IPR036909">
    <property type="entry name" value="Cyt_c-like_dom_sf"/>
</dbReference>
<dbReference type="OrthoDB" id="70223at2"/>
<gene>
    <name evidence="6" type="ORF">ANI02nite_01330</name>
</gene>
<dbReference type="GO" id="GO:0020037">
    <property type="term" value="F:heme binding"/>
    <property type="evidence" value="ECO:0007669"/>
    <property type="project" value="InterPro"/>
</dbReference>
<dbReference type="SUPFAM" id="SSF46626">
    <property type="entry name" value="Cytochrome c"/>
    <property type="match status" value="1"/>
</dbReference>
<dbReference type="PROSITE" id="PS51007">
    <property type="entry name" value="CYTC"/>
    <property type="match status" value="1"/>
</dbReference>
<dbReference type="STRING" id="1120919.GCA_000429165_00139"/>
<dbReference type="InterPro" id="IPR051459">
    <property type="entry name" value="Cytochrome_c-type_DH"/>
</dbReference>
<organism evidence="6 7">
    <name type="scientific">Acetobacter nitrogenifigens DSM 23921 = NBRC 105050</name>
    <dbReference type="NCBI Taxonomy" id="1120919"/>
    <lineage>
        <taxon>Bacteria</taxon>
        <taxon>Pseudomonadati</taxon>
        <taxon>Pseudomonadota</taxon>
        <taxon>Alphaproteobacteria</taxon>
        <taxon>Acetobacterales</taxon>
        <taxon>Acetobacteraceae</taxon>
        <taxon>Acetobacter</taxon>
    </lineage>
</organism>
<accession>A0A511X5M3</accession>
<dbReference type="InterPro" id="IPR009056">
    <property type="entry name" value="Cyt_c-like_dom"/>
</dbReference>
<dbReference type="PANTHER" id="PTHR35008">
    <property type="entry name" value="BLL4482 PROTEIN-RELATED"/>
    <property type="match status" value="1"/>
</dbReference>
<dbReference type="PROSITE" id="PS51257">
    <property type="entry name" value="PROKAR_LIPOPROTEIN"/>
    <property type="match status" value="1"/>
</dbReference>
<keyword evidence="1 4" id="KW-0349">Heme</keyword>